<evidence type="ECO:0000313" key="1">
    <source>
        <dbReference type="EMBL" id="AEM22143.1"/>
    </source>
</evidence>
<dbReference type="OrthoDB" id="9829042at2"/>
<proteinExistence type="predicted"/>
<reference evidence="1 2" key="1">
    <citation type="journal article" date="2011" name="BMC Genomics">
        <title>Complete genome sequence of Brachyspira intermedia reveals unique genomic features in Brachyspira species and phage-mediated horizontal gene transfer.</title>
        <authorList>
            <person name="Hafstrom T."/>
            <person name="Jansson D.S."/>
            <person name="Segerman B."/>
        </authorList>
    </citation>
    <scope>NUCLEOTIDE SEQUENCE [LARGE SCALE GENOMIC DNA]</scope>
    <source>
        <strain evidence="2">ATCC 51140 / PWS/A</strain>
    </source>
</reference>
<dbReference type="Proteomes" id="UP000008522">
    <property type="component" value="Chromosome"/>
</dbReference>
<dbReference type="KEGG" id="bip:Bint_1524"/>
<dbReference type="AlphaFoldDB" id="G0EQP2"/>
<dbReference type="PATRIC" id="fig|1045858.4.peg.1523"/>
<sequence>MSNIKEEKISYDGVIRNVLKSETPLVTLEASSPIKKGTILMRNGDKYKPYETGSSDPVGIALNDVEETEAGDYPVGVMLSGSADINRVILKGQEAGTGITTEIKYKLRMYSIYLESYIEIGK</sequence>
<name>G0EQP2_BRAIP</name>
<dbReference type="GeneID" id="44970048"/>
<keyword evidence="2" id="KW-1185">Reference proteome</keyword>
<organism evidence="1 2">
    <name type="scientific">Brachyspira intermedia (strain ATCC 51140 / PWS/A)</name>
    <name type="common">Serpulina intermedia</name>
    <dbReference type="NCBI Taxonomy" id="1045858"/>
    <lineage>
        <taxon>Bacteria</taxon>
        <taxon>Pseudomonadati</taxon>
        <taxon>Spirochaetota</taxon>
        <taxon>Spirochaetia</taxon>
        <taxon>Brachyspirales</taxon>
        <taxon>Brachyspiraceae</taxon>
        <taxon>Brachyspira</taxon>
    </lineage>
</organism>
<accession>G0EQP2</accession>
<dbReference type="EMBL" id="CP002874">
    <property type="protein sequence ID" value="AEM22143.1"/>
    <property type="molecule type" value="Genomic_DNA"/>
</dbReference>
<protein>
    <submittedName>
        <fullName evidence="1">Uncharacterized protein</fullName>
    </submittedName>
</protein>
<gene>
    <name evidence="1" type="ordered locus">Bint_1524</name>
</gene>
<evidence type="ECO:0000313" key="2">
    <source>
        <dbReference type="Proteomes" id="UP000008522"/>
    </source>
</evidence>
<dbReference type="HOGENOM" id="CLU_2022301_0_0_12"/>
<dbReference type="RefSeq" id="WP_014487969.1">
    <property type="nucleotide sequence ID" value="NC_017243.1"/>
</dbReference>